<name>A0A6J7R7M6_9ZZZZ</name>
<dbReference type="Gene3D" id="3.30.160.110">
    <property type="entry name" value="Siroheme synthase, domain 2"/>
    <property type="match status" value="1"/>
</dbReference>
<dbReference type="EMBL" id="CAFBPN010000059">
    <property type="protein sequence ID" value="CAB5024718.1"/>
    <property type="molecule type" value="Genomic_DNA"/>
</dbReference>
<evidence type="ECO:0000256" key="6">
    <source>
        <dbReference type="ARBA" id="ARBA00047561"/>
    </source>
</evidence>
<dbReference type="UniPathway" id="UPA00262">
    <property type="reaction ID" value="UER00222"/>
</dbReference>
<evidence type="ECO:0000256" key="5">
    <source>
        <dbReference type="ARBA" id="ARBA00023244"/>
    </source>
</evidence>
<dbReference type="SUPFAM" id="SSF75615">
    <property type="entry name" value="Siroheme synthase middle domains-like"/>
    <property type="match status" value="1"/>
</dbReference>
<dbReference type="GO" id="GO:0043115">
    <property type="term" value="F:precorrin-2 dehydrogenase activity"/>
    <property type="evidence" value="ECO:0007669"/>
    <property type="project" value="UniProtKB-EC"/>
</dbReference>
<evidence type="ECO:0000256" key="1">
    <source>
        <dbReference type="ARBA" id="ARBA00005010"/>
    </source>
</evidence>
<dbReference type="Pfam" id="PF13241">
    <property type="entry name" value="NAD_binding_7"/>
    <property type="match status" value="1"/>
</dbReference>
<comment type="pathway">
    <text evidence="1">Porphyrin-containing compound metabolism; siroheme biosynthesis; sirohydrochlorin from precorrin-2: step 1/1.</text>
</comment>
<organism evidence="7">
    <name type="scientific">freshwater metagenome</name>
    <dbReference type="NCBI Taxonomy" id="449393"/>
    <lineage>
        <taxon>unclassified sequences</taxon>
        <taxon>metagenomes</taxon>
        <taxon>ecological metagenomes</taxon>
    </lineage>
</organism>
<keyword evidence="4" id="KW-0520">NAD</keyword>
<dbReference type="GO" id="GO:0004325">
    <property type="term" value="F:ferrochelatase activity"/>
    <property type="evidence" value="ECO:0007669"/>
    <property type="project" value="InterPro"/>
</dbReference>
<dbReference type="InterPro" id="IPR036291">
    <property type="entry name" value="NAD(P)-bd_dom_sf"/>
</dbReference>
<dbReference type="NCBIfam" id="TIGR01470">
    <property type="entry name" value="cysG_Nterm"/>
    <property type="match status" value="1"/>
</dbReference>
<evidence type="ECO:0000313" key="7">
    <source>
        <dbReference type="EMBL" id="CAB5024718.1"/>
    </source>
</evidence>
<comment type="catalytic activity">
    <reaction evidence="6">
        <text>precorrin-2 + NAD(+) = sirohydrochlorin + NADH + 2 H(+)</text>
        <dbReference type="Rhea" id="RHEA:15613"/>
        <dbReference type="ChEBI" id="CHEBI:15378"/>
        <dbReference type="ChEBI" id="CHEBI:57540"/>
        <dbReference type="ChEBI" id="CHEBI:57945"/>
        <dbReference type="ChEBI" id="CHEBI:58351"/>
        <dbReference type="ChEBI" id="CHEBI:58827"/>
        <dbReference type="EC" id="1.3.1.76"/>
    </reaction>
</comment>
<dbReference type="EC" id="1.3.1.76" evidence="2"/>
<proteinExistence type="predicted"/>
<dbReference type="InterPro" id="IPR028161">
    <property type="entry name" value="Met8-like"/>
</dbReference>
<dbReference type="SUPFAM" id="SSF51735">
    <property type="entry name" value="NAD(P)-binding Rossmann-fold domains"/>
    <property type="match status" value="1"/>
</dbReference>
<dbReference type="PANTHER" id="PTHR35330">
    <property type="entry name" value="SIROHEME BIOSYNTHESIS PROTEIN MET8"/>
    <property type="match status" value="1"/>
</dbReference>
<keyword evidence="3" id="KW-0560">Oxidoreductase</keyword>
<sequence>MNPFAAQFPVNLNIEGKPVLLVGGGRIAYRKAEQLLVCEPQLTVISPEFDERFHATGATLIQREYAALDVMGFSLVITATANNVVDQQIFDECESLGIWVNSADDPDRCTFTLPASMRRGRLLITSSTAGASPAISSWVRSTLENTIGPEFAEAVEILAAKRAAFHAEGVSTEDVNWAPLIAAALEEARESSKRVPQ</sequence>
<keyword evidence="5" id="KW-0627">Porphyrin biosynthesis</keyword>
<accession>A0A6J7R7M6</accession>
<dbReference type="GO" id="GO:0019354">
    <property type="term" value="P:siroheme biosynthetic process"/>
    <property type="evidence" value="ECO:0007669"/>
    <property type="project" value="UniProtKB-UniPathway"/>
</dbReference>
<dbReference type="AlphaFoldDB" id="A0A6J7R7M6"/>
<dbReference type="Gene3D" id="3.40.50.720">
    <property type="entry name" value="NAD(P)-binding Rossmann-like Domain"/>
    <property type="match status" value="1"/>
</dbReference>
<dbReference type="PANTHER" id="PTHR35330:SF1">
    <property type="entry name" value="SIROHEME BIOSYNTHESIS PROTEIN MET8"/>
    <property type="match status" value="1"/>
</dbReference>
<reference evidence="7" key="1">
    <citation type="submission" date="2020-05" db="EMBL/GenBank/DDBJ databases">
        <authorList>
            <person name="Chiriac C."/>
            <person name="Salcher M."/>
            <person name="Ghai R."/>
            <person name="Kavagutti S V."/>
        </authorList>
    </citation>
    <scope>NUCLEOTIDE SEQUENCE</scope>
</reference>
<evidence type="ECO:0000256" key="2">
    <source>
        <dbReference type="ARBA" id="ARBA00012400"/>
    </source>
</evidence>
<evidence type="ECO:0000256" key="4">
    <source>
        <dbReference type="ARBA" id="ARBA00023027"/>
    </source>
</evidence>
<gene>
    <name evidence="7" type="ORF">UFOPK4098_01064</name>
</gene>
<evidence type="ECO:0000256" key="3">
    <source>
        <dbReference type="ARBA" id="ARBA00023002"/>
    </source>
</evidence>
<dbReference type="InterPro" id="IPR006367">
    <property type="entry name" value="Sirohaem_synthase_N"/>
</dbReference>
<protein>
    <recommendedName>
        <fullName evidence="2">precorrin-2 dehydrogenase</fullName>
        <ecNumber evidence="2">1.3.1.76</ecNumber>
    </recommendedName>
</protein>